<dbReference type="AlphaFoldDB" id="A0A7J2U3E9"/>
<gene>
    <name evidence="2" type="ORF">ENO26_04665</name>
</gene>
<organism evidence="2">
    <name type="scientific">Ignisphaera aggregans</name>
    <dbReference type="NCBI Taxonomy" id="334771"/>
    <lineage>
        <taxon>Archaea</taxon>
        <taxon>Thermoproteota</taxon>
        <taxon>Thermoprotei</taxon>
        <taxon>Desulfurococcales</taxon>
        <taxon>Desulfurococcaceae</taxon>
        <taxon>Ignisphaera</taxon>
    </lineage>
</organism>
<comment type="caution">
    <text evidence="2">The sequence shown here is derived from an EMBL/GenBank/DDBJ whole genome shotgun (WGS) entry which is preliminary data.</text>
</comment>
<feature type="domain" description="Protein NO VEIN C-terminal" evidence="1">
    <location>
        <begin position="39"/>
        <end position="127"/>
    </location>
</feature>
<reference evidence="2" key="1">
    <citation type="journal article" date="2020" name="mSystems">
        <title>Genome- and Community-Level Interaction Insights into Carbon Utilization and Element Cycling Functions of Hydrothermarchaeota in Hydrothermal Sediment.</title>
        <authorList>
            <person name="Zhou Z."/>
            <person name="Liu Y."/>
            <person name="Xu W."/>
            <person name="Pan J."/>
            <person name="Luo Z.H."/>
            <person name="Li M."/>
        </authorList>
    </citation>
    <scope>NUCLEOTIDE SEQUENCE [LARGE SCALE GENOMIC DNA]</scope>
    <source>
        <strain evidence="2">SpSt-125</strain>
    </source>
</reference>
<dbReference type="InterPro" id="IPR024975">
    <property type="entry name" value="NOV_C"/>
</dbReference>
<accession>A0A7J2U3E9</accession>
<proteinExistence type="predicted"/>
<dbReference type="Pfam" id="PF13020">
    <property type="entry name" value="NOV_C"/>
    <property type="match status" value="1"/>
</dbReference>
<sequence>MFIKGATRDEINEWKAFLSDLKVGTDENVIRKLVENIGVRVALKYEKEVLGVRDARVLTEPERYKGYDIESRMRDGSLKYIEVKASRSGVPDIELTGNEYQHILNNPERSFVYMVTEAFSNPTLHVIPGTALKDLMPARIAIWWSNWSSKIIEKWKPPI</sequence>
<dbReference type="EMBL" id="DSEU01000031">
    <property type="protein sequence ID" value="HEM66847.1"/>
    <property type="molecule type" value="Genomic_DNA"/>
</dbReference>
<evidence type="ECO:0000259" key="1">
    <source>
        <dbReference type="Pfam" id="PF13020"/>
    </source>
</evidence>
<name>A0A7J2U3E9_9CREN</name>
<protein>
    <submittedName>
        <fullName evidence="2">DUF3883 domain-containing protein</fullName>
    </submittedName>
</protein>
<evidence type="ECO:0000313" key="2">
    <source>
        <dbReference type="EMBL" id="HEM66847.1"/>
    </source>
</evidence>